<dbReference type="Pfam" id="PF01395">
    <property type="entry name" value="PBP_GOBP"/>
    <property type="match status" value="1"/>
</dbReference>
<dbReference type="AlphaFoldDB" id="B4MAK9"/>
<dbReference type="InterPro" id="IPR006170">
    <property type="entry name" value="PBP/GOBP"/>
</dbReference>
<dbReference type="PhylomeDB" id="B4MAK9"/>
<dbReference type="PANTHER" id="PTHR21364:SF2">
    <property type="entry name" value="GENERAL ODORANT-BINDING PROTEIN 19A"/>
    <property type="match status" value="1"/>
</dbReference>
<dbReference type="GO" id="GO:0005549">
    <property type="term" value="F:odorant binding"/>
    <property type="evidence" value="ECO:0007669"/>
    <property type="project" value="InterPro"/>
</dbReference>
<evidence type="ECO:0000313" key="3">
    <source>
        <dbReference type="Proteomes" id="UP000008792"/>
    </source>
</evidence>
<dbReference type="CDD" id="cd23992">
    <property type="entry name" value="PBP_GOBP"/>
    <property type="match status" value="1"/>
</dbReference>
<dbReference type="KEGG" id="dvi:6634483"/>
<dbReference type="OMA" id="FRHCMLE"/>
<feature type="signal peptide" evidence="1">
    <location>
        <begin position="1"/>
        <end position="31"/>
    </location>
</feature>
<name>B4MAK9_DROVI</name>
<dbReference type="Gene3D" id="1.10.238.20">
    <property type="entry name" value="Pheromone/general odorant binding protein domain"/>
    <property type="match status" value="1"/>
</dbReference>
<protein>
    <submittedName>
        <fullName evidence="2">Odorant-binding protein 19b</fullName>
    </submittedName>
</protein>
<sequence>MMKQKQKQQTWLSTMLLLLACAGAWLSLAHAEEEEETASMTLNEVVELIEPFAQGCDPKPERGHIEEMVLNKQDASHESKCFRRCMLHQFEVMPAGKTEFNEEKTLDMMNMMFSDRQSDSKTIFAKCNQAGSGLTDECEAAHSISMCMLSEMRDANYKIPDVKE</sequence>
<dbReference type="SMART" id="SM00708">
    <property type="entry name" value="PhBP"/>
    <property type="match status" value="1"/>
</dbReference>
<dbReference type="EMBL" id="CH940655">
    <property type="protein sequence ID" value="EDW66268.1"/>
    <property type="molecule type" value="Genomic_DNA"/>
</dbReference>
<dbReference type="Proteomes" id="UP000008792">
    <property type="component" value="Unassembled WGS sequence"/>
</dbReference>
<reference evidence="2 3" key="1">
    <citation type="journal article" date="2007" name="Nature">
        <title>Evolution of genes and genomes on the Drosophila phylogeny.</title>
        <authorList>
            <consortium name="Drosophila 12 Genomes Consortium"/>
            <person name="Clark A.G."/>
            <person name="Eisen M.B."/>
            <person name="Smith D.R."/>
            <person name="Bergman C.M."/>
            <person name="Oliver B."/>
            <person name="Markow T.A."/>
            <person name="Kaufman T.C."/>
            <person name="Kellis M."/>
            <person name="Gelbart W."/>
            <person name="Iyer V.N."/>
            <person name="Pollard D.A."/>
            <person name="Sackton T.B."/>
            <person name="Larracuente A.M."/>
            <person name="Singh N.D."/>
            <person name="Abad J.P."/>
            <person name="Abt D.N."/>
            <person name="Adryan B."/>
            <person name="Aguade M."/>
            <person name="Akashi H."/>
            <person name="Anderson W.W."/>
            <person name="Aquadro C.F."/>
            <person name="Ardell D.H."/>
            <person name="Arguello R."/>
            <person name="Artieri C.G."/>
            <person name="Barbash D.A."/>
            <person name="Barker D."/>
            <person name="Barsanti P."/>
            <person name="Batterham P."/>
            <person name="Batzoglou S."/>
            <person name="Begun D."/>
            <person name="Bhutkar A."/>
            <person name="Blanco E."/>
            <person name="Bosak S.A."/>
            <person name="Bradley R.K."/>
            <person name="Brand A.D."/>
            <person name="Brent M.R."/>
            <person name="Brooks A.N."/>
            <person name="Brown R.H."/>
            <person name="Butlin R.K."/>
            <person name="Caggese C."/>
            <person name="Calvi B.R."/>
            <person name="Bernardo de Carvalho A."/>
            <person name="Caspi A."/>
            <person name="Castrezana S."/>
            <person name="Celniker S.E."/>
            <person name="Chang J.L."/>
            <person name="Chapple C."/>
            <person name="Chatterji S."/>
            <person name="Chinwalla A."/>
            <person name="Civetta A."/>
            <person name="Clifton S.W."/>
            <person name="Comeron J.M."/>
            <person name="Costello J.C."/>
            <person name="Coyne J.A."/>
            <person name="Daub J."/>
            <person name="David R.G."/>
            <person name="Delcher A.L."/>
            <person name="Delehaunty K."/>
            <person name="Do C.B."/>
            <person name="Ebling H."/>
            <person name="Edwards K."/>
            <person name="Eickbush T."/>
            <person name="Evans J.D."/>
            <person name="Filipski A."/>
            <person name="Findeiss S."/>
            <person name="Freyhult E."/>
            <person name="Fulton L."/>
            <person name="Fulton R."/>
            <person name="Garcia A.C."/>
            <person name="Gardiner A."/>
            <person name="Garfield D.A."/>
            <person name="Garvin B.E."/>
            <person name="Gibson G."/>
            <person name="Gilbert D."/>
            <person name="Gnerre S."/>
            <person name="Godfrey J."/>
            <person name="Good R."/>
            <person name="Gotea V."/>
            <person name="Gravely B."/>
            <person name="Greenberg A.J."/>
            <person name="Griffiths-Jones S."/>
            <person name="Gross S."/>
            <person name="Guigo R."/>
            <person name="Gustafson E.A."/>
            <person name="Haerty W."/>
            <person name="Hahn M.W."/>
            <person name="Halligan D.L."/>
            <person name="Halpern A.L."/>
            <person name="Halter G.M."/>
            <person name="Han M.V."/>
            <person name="Heger A."/>
            <person name="Hillier L."/>
            <person name="Hinrichs A.S."/>
            <person name="Holmes I."/>
            <person name="Hoskins R.A."/>
            <person name="Hubisz M.J."/>
            <person name="Hultmark D."/>
            <person name="Huntley M.A."/>
            <person name="Jaffe D.B."/>
            <person name="Jagadeeshan S."/>
            <person name="Jeck W.R."/>
            <person name="Johnson J."/>
            <person name="Jones C.D."/>
            <person name="Jordan W.C."/>
            <person name="Karpen G.H."/>
            <person name="Kataoka E."/>
            <person name="Keightley P.D."/>
            <person name="Kheradpour P."/>
            <person name="Kirkness E.F."/>
            <person name="Koerich L.B."/>
            <person name="Kristiansen K."/>
            <person name="Kudrna D."/>
            <person name="Kulathinal R.J."/>
            <person name="Kumar S."/>
            <person name="Kwok R."/>
            <person name="Lander E."/>
            <person name="Langley C.H."/>
            <person name="Lapoint R."/>
            <person name="Lazzaro B.P."/>
            <person name="Lee S.J."/>
            <person name="Levesque L."/>
            <person name="Li R."/>
            <person name="Lin C.F."/>
            <person name="Lin M.F."/>
            <person name="Lindblad-Toh K."/>
            <person name="Llopart A."/>
            <person name="Long M."/>
            <person name="Low L."/>
            <person name="Lozovsky E."/>
            <person name="Lu J."/>
            <person name="Luo M."/>
            <person name="Machado C.A."/>
            <person name="Makalowski W."/>
            <person name="Marzo M."/>
            <person name="Matsuda M."/>
            <person name="Matzkin L."/>
            <person name="McAllister B."/>
            <person name="McBride C.S."/>
            <person name="McKernan B."/>
            <person name="McKernan K."/>
            <person name="Mendez-Lago M."/>
            <person name="Minx P."/>
            <person name="Mollenhauer M.U."/>
            <person name="Montooth K."/>
            <person name="Mount S.M."/>
            <person name="Mu X."/>
            <person name="Myers E."/>
            <person name="Negre B."/>
            <person name="Newfeld S."/>
            <person name="Nielsen R."/>
            <person name="Noor M.A."/>
            <person name="O'Grady P."/>
            <person name="Pachter L."/>
            <person name="Papaceit M."/>
            <person name="Parisi M.J."/>
            <person name="Parisi M."/>
            <person name="Parts L."/>
            <person name="Pedersen J.S."/>
            <person name="Pesole G."/>
            <person name="Phillippy A.M."/>
            <person name="Ponting C.P."/>
            <person name="Pop M."/>
            <person name="Porcelli D."/>
            <person name="Powell J.R."/>
            <person name="Prohaska S."/>
            <person name="Pruitt K."/>
            <person name="Puig M."/>
            <person name="Quesneville H."/>
            <person name="Ram K.R."/>
            <person name="Rand D."/>
            <person name="Rasmussen M.D."/>
            <person name="Reed L.K."/>
            <person name="Reenan R."/>
            <person name="Reily A."/>
            <person name="Remington K.A."/>
            <person name="Rieger T.T."/>
            <person name="Ritchie M.G."/>
            <person name="Robin C."/>
            <person name="Rogers Y.H."/>
            <person name="Rohde C."/>
            <person name="Rozas J."/>
            <person name="Rubenfield M.J."/>
            <person name="Ruiz A."/>
            <person name="Russo S."/>
            <person name="Salzberg S.L."/>
            <person name="Sanchez-Gracia A."/>
            <person name="Saranga D.J."/>
            <person name="Sato H."/>
            <person name="Schaeffer S.W."/>
            <person name="Schatz M.C."/>
            <person name="Schlenke T."/>
            <person name="Schwartz R."/>
            <person name="Segarra C."/>
            <person name="Singh R.S."/>
            <person name="Sirot L."/>
            <person name="Sirota M."/>
            <person name="Sisneros N.B."/>
            <person name="Smith C.D."/>
            <person name="Smith T.F."/>
            <person name="Spieth J."/>
            <person name="Stage D.E."/>
            <person name="Stark A."/>
            <person name="Stephan W."/>
            <person name="Strausberg R.L."/>
            <person name="Strempel S."/>
            <person name="Sturgill D."/>
            <person name="Sutton G."/>
            <person name="Sutton G.G."/>
            <person name="Tao W."/>
            <person name="Teichmann S."/>
            <person name="Tobari Y.N."/>
            <person name="Tomimura Y."/>
            <person name="Tsolas J.M."/>
            <person name="Valente V.L."/>
            <person name="Venter E."/>
            <person name="Venter J.C."/>
            <person name="Vicario S."/>
            <person name="Vieira F.G."/>
            <person name="Vilella A.J."/>
            <person name="Villasante A."/>
            <person name="Walenz B."/>
            <person name="Wang J."/>
            <person name="Wasserman M."/>
            <person name="Watts T."/>
            <person name="Wilson D."/>
            <person name="Wilson R.K."/>
            <person name="Wing R.A."/>
            <person name="Wolfner M.F."/>
            <person name="Wong A."/>
            <person name="Wong G.K."/>
            <person name="Wu C.I."/>
            <person name="Wu G."/>
            <person name="Yamamoto D."/>
            <person name="Yang H.P."/>
            <person name="Yang S.P."/>
            <person name="Yorke J.A."/>
            <person name="Yoshida K."/>
            <person name="Zdobnov E."/>
            <person name="Zhang P."/>
            <person name="Zhang Y."/>
            <person name="Zimin A.V."/>
            <person name="Baldwin J."/>
            <person name="Abdouelleil A."/>
            <person name="Abdulkadir J."/>
            <person name="Abebe A."/>
            <person name="Abera B."/>
            <person name="Abreu J."/>
            <person name="Acer S.C."/>
            <person name="Aftuck L."/>
            <person name="Alexander A."/>
            <person name="An P."/>
            <person name="Anderson E."/>
            <person name="Anderson S."/>
            <person name="Arachi H."/>
            <person name="Azer M."/>
            <person name="Bachantsang P."/>
            <person name="Barry A."/>
            <person name="Bayul T."/>
            <person name="Berlin A."/>
            <person name="Bessette D."/>
            <person name="Bloom T."/>
            <person name="Blye J."/>
            <person name="Boguslavskiy L."/>
            <person name="Bonnet C."/>
            <person name="Boukhgalter B."/>
            <person name="Bourzgui I."/>
            <person name="Brown A."/>
            <person name="Cahill P."/>
            <person name="Channer S."/>
            <person name="Cheshatsang Y."/>
            <person name="Chuda L."/>
            <person name="Citroen M."/>
            <person name="Collymore A."/>
            <person name="Cooke P."/>
            <person name="Costello M."/>
            <person name="D'Aco K."/>
            <person name="Daza R."/>
            <person name="De Haan G."/>
            <person name="DeGray S."/>
            <person name="DeMaso C."/>
            <person name="Dhargay N."/>
            <person name="Dooley K."/>
            <person name="Dooley E."/>
            <person name="Doricent M."/>
            <person name="Dorje P."/>
            <person name="Dorjee K."/>
            <person name="Dupes A."/>
            <person name="Elong R."/>
            <person name="Falk J."/>
            <person name="Farina A."/>
            <person name="Faro S."/>
            <person name="Ferguson D."/>
            <person name="Fisher S."/>
            <person name="Foley C.D."/>
            <person name="Franke A."/>
            <person name="Friedrich D."/>
            <person name="Gadbois L."/>
            <person name="Gearin G."/>
            <person name="Gearin C.R."/>
            <person name="Giannoukos G."/>
            <person name="Goode T."/>
            <person name="Graham J."/>
            <person name="Grandbois E."/>
            <person name="Grewal S."/>
            <person name="Gyaltsen K."/>
            <person name="Hafez N."/>
            <person name="Hagos B."/>
            <person name="Hall J."/>
            <person name="Henson C."/>
            <person name="Hollinger A."/>
            <person name="Honan T."/>
            <person name="Huard M.D."/>
            <person name="Hughes L."/>
            <person name="Hurhula B."/>
            <person name="Husby M.E."/>
            <person name="Kamat A."/>
            <person name="Kanga B."/>
            <person name="Kashin S."/>
            <person name="Khazanovich D."/>
            <person name="Kisner P."/>
            <person name="Lance K."/>
            <person name="Lara M."/>
            <person name="Lee W."/>
            <person name="Lennon N."/>
            <person name="Letendre F."/>
            <person name="LeVine R."/>
            <person name="Lipovsky A."/>
            <person name="Liu X."/>
            <person name="Liu J."/>
            <person name="Liu S."/>
            <person name="Lokyitsang T."/>
            <person name="Lokyitsang Y."/>
            <person name="Lubonja R."/>
            <person name="Lui A."/>
            <person name="MacDonald P."/>
            <person name="Magnisalis V."/>
            <person name="Maru K."/>
            <person name="Matthews C."/>
            <person name="McCusker W."/>
            <person name="McDonough S."/>
            <person name="Mehta T."/>
            <person name="Meldrim J."/>
            <person name="Meneus L."/>
            <person name="Mihai O."/>
            <person name="Mihalev A."/>
            <person name="Mihova T."/>
            <person name="Mittelman R."/>
            <person name="Mlenga V."/>
            <person name="Montmayeur A."/>
            <person name="Mulrain L."/>
            <person name="Navidi A."/>
            <person name="Naylor J."/>
            <person name="Negash T."/>
            <person name="Nguyen T."/>
            <person name="Nguyen N."/>
            <person name="Nicol R."/>
            <person name="Norbu C."/>
            <person name="Norbu N."/>
            <person name="Novod N."/>
            <person name="O'Neill B."/>
            <person name="Osman S."/>
            <person name="Markiewicz E."/>
            <person name="Oyono O.L."/>
            <person name="Patti C."/>
            <person name="Phunkhang P."/>
            <person name="Pierre F."/>
            <person name="Priest M."/>
            <person name="Raghuraman S."/>
            <person name="Rege F."/>
            <person name="Reyes R."/>
            <person name="Rise C."/>
            <person name="Rogov P."/>
            <person name="Ross K."/>
            <person name="Ryan E."/>
            <person name="Settipalli S."/>
            <person name="Shea T."/>
            <person name="Sherpa N."/>
            <person name="Shi L."/>
            <person name="Shih D."/>
            <person name="Sparrow T."/>
            <person name="Spaulding J."/>
            <person name="Stalker J."/>
            <person name="Stange-Thomann N."/>
            <person name="Stavropoulos S."/>
            <person name="Stone C."/>
            <person name="Strader C."/>
            <person name="Tesfaye S."/>
            <person name="Thomson T."/>
            <person name="Thoulutsang Y."/>
            <person name="Thoulutsang D."/>
            <person name="Topham K."/>
            <person name="Topping I."/>
            <person name="Tsamla T."/>
            <person name="Vassiliev H."/>
            <person name="Vo A."/>
            <person name="Wangchuk T."/>
            <person name="Wangdi T."/>
            <person name="Weiand M."/>
            <person name="Wilkinson J."/>
            <person name="Wilson A."/>
            <person name="Yadav S."/>
            <person name="Young G."/>
            <person name="Yu Q."/>
            <person name="Zembek L."/>
            <person name="Zhong D."/>
            <person name="Zimmer A."/>
            <person name="Zwirko Z."/>
            <person name="Jaffe D.B."/>
            <person name="Alvarez P."/>
            <person name="Brockman W."/>
            <person name="Butler J."/>
            <person name="Chin C."/>
            <person name="Gnerre S."/>
            <person name="Grabherr M."/>
            <person name="Kleber M."/>
            <person name="Mauceli E."/>
            <person name="MacCallum I."/>
        </authorList>
    </citation>
    <scope>NUCLEOTIDE SEQUENCE [LARGE SCALE GENOMIC DNA]</scope>
    <source>
        <strain evidence="3">Tucson 15010-1051.87</strain>
    </source>
</reference>
<dbReference type="FunCoup" id="B4MAK9">
    <property type="interactions" value="34"/>
</dbReference>
<dbReference type="SUPFAM" id="SSF47565">
    <property type="entry name" value="Insect pheromone/odorant-binding proteins"/>
    <property type="match status" value="1"/>
</dbReference>
<evidence type="ECO:0000256" key="1">
    <source>
        <dbReference type="SAM" id="SignalP"/>
    </source>
</evidence>
<dbReference type="PROSITE" id="PS51257">
    <property type="entry name" value="PROKAR_LIPOPROTEIN"/>
    <property type="match status" value="1"/>
</dbReference>
<dbReference type="SMR" id="B4MAK9"/>
<keyword evidence="1" id="KW-0732">Signal</keyword>
<keyword evidence="3" id="KW-1185">Reference proteome</keyword>
<dbReference type="HOGENOM" id="CLU_1628768_0_0_1"/>
<evidence type="ECO:0000313" key="2">
    <source>
        <dbReference type="EMBL" id="EDW66268.1"/>
    </source>
</evidence>
<organism evidence="2 3">
    <name type="scientific">Drosophila virilis</name>
    <name type="common">Fruit fly</name>
    <dbReference type="NCBI Taxonomy" id="7244"/>
    <lineage>
        <taxon>Eukaryota</taxon>
        <taxon>Metazoa</taxon>
        <taxon>Ecdysozoa</taxon>
        <taxon>Arthropoda</taxon>
        <taxon>Hexapoda</taxon>
        <taxon>Insecta</taxon>
        <taxon>Pterygota</taxon>
        <taxon>Neoptera</taxon>
        <taxon>Endopterygota</taxon>
        <taxon>Diptera</taxon>
        <taxon>Brachycera</taxon>
        <taxon>Muscomorpha</taxon>
        <taxon>Ephydroidea</taxon>
        <taxon>Drosophilidae</taxon>
        <taxon>Drosophila</taxon>
    </lineage>
</organism>
<gene>
    <name evidence="2" type="primary">Dvir\Obp19b</name>
    <name evidence="2" type="ORF">Dvir_GJ15644</name>
</gene>
<proteinExistence type="predicted"/>
<feature type="chain" id="PRO_5002817512" evidence="1">
    <location>
        <begin position="32"/>
        <end position="164"/>
    </location>
</feature>
<dbReference type="eggNOG" id="ENOG502TCUF">
    <property type="taxonomic scope" value="Eukaryota"/>
</dbReference>
<dbReference type="InterPro" id="IPR036728">
    <property type="entry name" value="PBP_GOBP_sf"/>
</dbReference>
<dbReference type="STRING" id="7244.B4MAK9"/>
<accession>B4MAK9</accession>
<dbReference type="PANTHER" id="PTHR21364">
    <property type="entry name" value="GENERAL ODORANT-BINDING PROTEIN 19A"/>
    <property type="match status" value="1"/>
</dbReference>
<dbReference type="OrthoDB" id="7370359at2759"/>
<dbReference type="InParanoid" id="B4MAK9"/>